<accession>A0ABR7QSM9</accession>
<keyword evidence="5" id="KW-0326">Glycosidase</keyword>
<dbReference type="RefSeq" id="WP_187587804.1">
    <property type="nucleotide sequence ID" value="NZ_JACLHY010000029.1"/>
</dbReference>
<feature type="domain" description="Glycoside hydrolase family 20 catalytic" evidence="6">
    <location>
        <begin position="165"/>
        <end position="514"/>
    </location>
</feature>
<evidence type="ECO:0000256" key="1">
    <source>
        <dbReference type="ARBA" id="ARBA00001231"/>
    </source>
</evidence>
<dbReference type="Gene3D" id="3.20.20.80">
    <property type="entry name" value="Glycosidases"/>
    <property type="match status" value="1"/>
</dbReference>
<dbReference type="SUPFAM" id="SSF55545">
    <property type="entry name" value="beta-N-acetylhexosaminidase-like domain"/>
    <property type="match status" value="1"/>
</dbReference>
<evidence type="ECO:0000259" key="8">
    <source>
        <dbReference type="Pfam" id="PF13290"/>
    </source>
</evidence>
<dbReference type="InterPro" id="IPR059177">
    <property type="entry name" value="GH29D-like_dom"/>
</dbReference>
<keyword evidence="4" id="KW-0378">Hydrolase</keyword>
<protein>
    <recommendedName>
        <fullName evidence="3">beta-N-acetylhexosaminidase</fullName>
        <ecNumber evidence="3">3.2.1.52</ecNumber>
    </recommendedName>
</protein>
<dbReference type="InterPro" id="IPR015882">
    <property type="entry name" value="HEX_bac_N"/>
</dbReference>
<dbReference type="InterPro" id="IPR015883">
    <property type="entry name" value="Glyco_hydro_20_cat"/>
</dbReference>
<dbReference type="PRINTS" id="PR00738">
    <property type="entry name" value="GLHYDRLASE20"/>
</dbReference>
<sequence length="775" mass="86582">MKNAIFQSLSMILLVILVGCGEESRTIFTENDISIVPKPLEMKFNQGAFRFNEDTKLVAPKDQGEVLDVLKDKFTAAAGWTLEVLDTAPRSNFVLLSTDSSMAEEGYDLKVMDNQIIIKANGLNGFLYGLETIRQLLPVAIESKSLVNNINWDIPKVEIKDSPRFKWRGFMLDVSRHFFDKDYVLATIDQLALLKMNTLHLHLVDDQGWRIEIKKYPKLTEVGGFRVDQEDKPWNARPTPDLGTETTYGGFYTQEDIKEIVAYASSRGVTVVPEIEMPAHVMSAIAAYPELSCFQKPIMVPSGGVWPITEIYCAGKDSTFEFLENVLLEVMELFPSQYIHVGGDEATKTNWEICPDCKKRVANEGLANVEELQSYFIQRMERFLSSKGRILLGWDEILEGGLAPGATVMSWRGVKGGLEASEAGHDVVMTPNSHCYFDYYQGDQDAEPLAWGGNLPLSKVYQFDPVVDEMTAEQAKHVLGGQANLWTEYVPTYDQAEYMTYPRLAALAEAVWSSKANRNWDDFSNRVESLFERYGKMGINYAKSAYQVTTETSVDPESAAISIALKSEFTGSDIRYTLDGSDITVASEKYTTPIDIKKTTTIKAQVFKEEKPVGALFKKTITYNKAVGKPVTYLKKYHDSYQGAKELGMVNVVRGSKNFHDGQWQGWLGGDMELLIDMESPTELEKITVGALENQGSGIYFPVQVEVLLSADGKTFKSAGIVKREYSANNGSELKNYVVGIKEQTTRYIKVIATNLGTPPTGGGSWMFIDEVVVE</sequence>
<dbReference type="PANTHER" id="PTHR22600:SF57">
    <property type="entry name" value="BETA-N-ACETYLHEXOSAMINIDASE"/>
    <property type="match status" value="1"/>
</dbReference>
<dbReference type="CDD" id="cd06563">
    <property type="entry name" value="GH20_chitobiase-like"/>
    <property type="match status" value="1"/>
</dbReference>
<dbReference type="Gene3D" id="3.30.379.10">
    <property type="entry name" value="Chitobiase/beta-hexosaminidase domain 2-like"/>
    <property type="match status" value="1"/>
</dbReference>
<organism evidence="9 10">
    <name type="scientific">Arenibacter arenosicollis</name>
    <dbReference type="NCBI Taxonomy" id="2762274"/>
    <lineage>
        <taxon>Bacteria</taxon>
        <taxon>Pseudomonadati</taxon>
        <taxon>Bacteroidota</taxon>
        <taxon>Flavobacteriia</taxon>
        <taxon>Flavobacteriales</taxon>
        <taxon>Flavobacteriaceae</taxon>
        <taxon>Arenibacter</taxon>
    </lineage>
</organism>
<evidence type="ECO:0000256" key="5">
    <source>
        <dbReference type="ARBA" id="ARBA00023295"/>
    </source>
</evidence>
<proteinExistence type="inferred from homology"/>
<dbReference type="InterPro" id="IPR017853">
    <property type="entry name" value="GH"/>
</dbReference>
<comment type="catalytic activity">
    <reaction evidence="1">
        <text>Hydrolysis of terminal non-reducing N-acetyl-D-hexosamine residues in N-acetyl-beta-D-hexosaminides.</text>
        <dbReference type="EC" id="3.2.1.52"/>
    </reaction>
</comment>
<dbReference type="Pfam" id="PF02838">
    <property type="entry name" value="Glyco_hydro_20b"/>
    <property type="match status" value="1"/>
</dbReference>
<evidence type="ECO:0000259" key="6">
    <source>
        <dbReference type="Pfam" id="PF00728"/>
    </source>
</evidence>
<dbReference type="InterPro" id="IPR025705">
    <property type="entry name" value="Beta_hexosaminidase_sua/sub"/>
</dbReference>
<dbReference type="EC" id="3.2.1.52" evidence="3"/>
<comment type="similarity">
    <text evidence="2">Belongs to the glycosyl hydrolase 20 family.</text>
</comment>
<dbReference type="Pfam" id="PF13290">
    <property type="entry name" value="CHB_HEX_C_1"/>
    <property type="match status" value="1"/>
</dbReference>
<reference evidence="9 10" key="1">
    <citation type="submission" date="2020-08" db="EMBL/GenBank/DDBJ databases">
        <title>Arenibacter gaetbuli sp. nov., isolated from a sand dune.</title>
        <authorList>
            <person name="Park S."/>
            <person name="Yoon J.-H."/>
        </authorList>
    </citation>
    <scope>NUCLEOTIDE SEQUENCE [LARGE SCALE GENOMIC DNA]</scope>
    <source>
        <strain evidence="9 10">BSSL-BM3</strain>
    </source>
</reference>
<evidence type="ECO:0000259" key="7">
    <source>
        <dbReference type="Pfam" id="PF02838"/>
    </source>
</evidence>
<dbReference type="Gene3D" id="2.60.120.260">
    <property type="entry name" value="Galactose-binding domain-like"/>
    <property type="match status" value="1"/>
</dbReference>
<dbReference type="PROSITE" id="PS51257">
    <property type="entry name" value="PROKAR_LIPOPROTEIN"/>
    <property type="match status" value="1"/>
</dbReference>
<keyword evidence="10" id="KW-1185">Reference proteome</keyword>
<evidence type="ECO:0000256" key="3">
    <source>
        <dbReference type="ARBA" id="ARBA00012663"/>
    </source>
</evidence>
<dbReference type="Proteomes" id="UP000618952">
    <property type="component" value="Unassembled WGS sequence"/>
</dbReference>
<evidence type="ECO:0000313" key="10">
    <source>
        <dbReference type="Proteomes" id="UP000618952"/>
    </source>
</evidence>
<feature type="domain" description="Beta-hexosaminidase bacterial type N-terminal" evidence="7">
    <location>
        <begin position="33"/>
        <end position="161"/>
    </location>
</feature>
<evidence type="ECO:0000256" key="2">
    <source>
        <dbReference type="ARBA" id="ARBA00006285"/>
    </source>
</evidence>
<dbReference type="InterPro" id="IPR029018">
    <property type="entry name" value="Hex-like_dom2"/>
</dbReference>
<feature type="domain" description="GH29D-like beta-sandwich" evidence="8">
    <location>
        <begin position="560"/>
        <end position="611"/>
    </location>
</feature>
<dbReference type="Pfam" id="PF00728">
    <property type="entry name" value="Glyco_hydro_20"/>
    <property type="match status" value="1"/>
</dbReference>
<comment type="caution">
    <text evidence="9">The sequence shown here is derived from an EMBL/GenBank/DDBJ whole genome shotgun (WGS) entry which is preliminary data.</text>
</comment>
<name>A0ABR7QSM9_9FLAO</name>
<dbReference type="SUPFAM" id="SSF51445">
    <property type="entry name" value="(Trans)glycosidases"/>
    <property type="match status" value="1"/>
</dbReference>
<dbReference type="PANTHER" id="PTHR22600">
    <property type="entry name" value="BETA-HEXOSAMINIDASE"/>
    <property type="match status" value="1"/>
</dbReference>
<evidence type="ECO:0000313" key="9">
    <source>
        <dbReference type="EMBL" id="MBC8770206.1"/>
    </source>
</evidence>
<evidence type="ECO:0000256" key="4">
    <source>
        <dbReference type="ARBA" id="ARBA00022801"/>
    </source>
</evidence>
<dbReference type="EMBL" id="JACLHY010000029">
    <property type="protein sequence ID" value="MBC8770206.1"/>
    <property type="molecule type" value="Genomic_DNA"/>
</dbReference>
<gene>
    <name evidence="9" type="ORF">H4O18_19560</name>
</gene>